<dbReference type="PANTHER" id="PTHR43434">
    <property type="entry name" value="PHOSPHOGLYCOLATE PHOSPHATASE"/>
    <property type="match status" value="1"/>
</dbReference>
<name>A0A3P8L4P6_TSUPA</name>
<dbReference type="PANTHER" id="PTHR43434:SF1">
    <property type="entry name" value="PHOSPHOGLYCOLATE PHOSPHATASE"/>
    <property type="match status" value="1"/>
</dbReference>
<dbReference type="Gene3D" id="3.40.50.1000">
    <property type="entry name" value="HAD superfamily/HAD-like"/>
    <property type="match status" value="1"/>
</dbReference>
<dbReference type="GO" id="GO:0008967">
    <property type="term" value="F:phosphoglycolate phosphatase activity"/>
    <property type="evidence" value="ECO:0007669"/>
    <property type="project" value="TreeGrafter"/>
</dbReference>
<evidence type="ECO:0000313" key="3">
    <source>
        <dbReference type="Proteomes" id="UP000271626"/>
    </source>
</evidence>
<dbReference type="InterPro" id="IPR023214">
    <property type="entry name" value="HAD_sf"/>
</dbReference>
<dbReference type="SFLD" id="SFLDS00003">
    <property type="entry name" value="Haloacid_Dehalogenase"/>
    <property type="match status" value="1"/>
</dbReference>
<evidence type="ECO:0000313" key="2">
    <source>
        <dbReference type="EMBL" id="VDR40455.1"/>
    </source>
</evidence>
<accession>A0A3P8L4P6</accession>
<dbReference type="Pfam" id="PF13242">
    <property type="entry name" value="Hydrolase_like"/>
    <property type="match status" value="1"/>
</dbReference>
<dbReference type="InterPro" id="IPR050155">
    <property type="entry name" value="HAD-like_hydrolase_sf"/>
</dbReference>
<dbReference type="RefSeq" id="WP_164711643.1">
    <property type="nucleotide sequence ID" value="NZ_CP085954.1"/>
</dbReference>
<dbReference type="GO" id="GO:0005829">
    <property type="term" value="C:cytosol"/>
    <property type="evidence" value="ECO:0007669"/>
    <property type="project" value="TreeGrafter"/>
</dbReference>
<dbReference type="Proteomes" id="UP000271626">
    <property type="component" value="Chromosome"/>
</dbReference>
<dbReference type="GO" id="GO:0006281">
    <property type="term" value="P:DNA repair"/>
    <property type="evidence" value="ECO:0007669"/>
    <property type="project" value="TreeGrafter"/>
</dbReference>
<dbReference type="AlphaFoldDB" id="A0A3P8L4P6"/>
<gene>
    <name evidence="1" type="ORF">KFZ73_06835</name>
    <name evidence="2" type="ORF">NCTC10741_03613</name>
</gene>
<organism evidence="2 3">
    <name type="scientific">Tsukamurella paurometabola</name>
    <name type="common">Corynebacterium paurometabolum</name>
    <dbReference type="NCBI Taxonomy" id="2061"/>
    <lineage>
        <taxon>Bacteria</taxon>
        <taxon>Bacillati</taxon>
        <taxon>Actinomycetota</taxon>
        <taxon>Actinomycetes</taxon>
        <taxon>Mycobacteriales</taxon>
        <taxon>Tsukamurellaceae</taxon>
        <taxon>Tsukamurella</taxon>
    </lineage>
</organism>
<dbReference type="Proteomes" id="UP000676853">
    <property type="component" value="Unassembled WGS sequence"/>
</dbReference>
<sequence>MFTIGFDLDLTLIDSRQRILTAARRAFADLGHAVDDAALLPHMGVPIDDVARDVVPGIDAVRFLRRYRSHYDTDETTPVPVLPGADELLAAIRAAGGESVVVSAKQQAAAERAVADAALDVTAVVGGRFGQRKGDALRLFENVRAYLGDHVEDAAAARAAGCPFIGVTTGEFGDDALRRAGADATVGHLGEVVALLPAYAGA</sequence>
<dbReference type="InterPro" id="IPR036412">
    <property type="entry name" value="HAD-like_sf"/>
</dbReference>
<dbReference type="InterPro" id="IPR023198">
    <property type="entry name" value="PGP-like_dom2"/>
</dbReference>
<keyword evidence="1" id="KW-0378">Hydrolase</keyword>
<evidence type="ECO:0000313" key="4">
    <source>
        <dbReference type="Proteomes" id="UP000676853"/>
    </source>
</evidence>
<dbReference type="Pfam" id="PF13419">
    <property type="entry name" value="HAD_2"/>
    <property type="match status" value="1"/>
</dbReference>
<dbReference type="SFLD" id="SFLDG01129">
    <property type="entry name" value="C1.5:_HAD__Beta-PGM__Phosphata"/>
    <property type="match status" value="1"/>
</dbReference>
<dbReference type="InterPro" id="IPR041492">
    <property type="entry name" value="HAD_2"/>
</dbReference>
<dbReference type="SUPFAM" id="SSF56784">
    <property type="entry name" value="HAD-like"/>
    <property type="match status" value="1"/>
</dbReference>
<protein>
    <submittedName>
        <fullName evidence="1">HAD family hydrolase</fullName>
    </submittedName>
    <submittedName>
        <fullName evidence="2">Phosphoglycolate phosphatase</fullName>
    </submittedName>
</protein>
<proteinExistence type="predicted"/>
<keyword evidence="4" id="KW-1185">Reference proteome</keyword>
<dbReference type="EMBL" id="LR131273">
    <property type="protein sequence ID" value="VDR40455.1"/>
    <property type="molecule type" value="Genomic_DNA"/>
</dbReference>
<evidence type="ECO:0000313" key="1">
    <source>
        <dbReference type="EMBL" id="MBS4100952.1"/>
    </source>
</evidence>
<dbReference type="EMBL" id="JAGXOE010000010">
    <property type="protein sequence ID" value="MBS4100952.1"/>
    <property type="molecule type" value="Genomic_DNA"/>
</dbReference>
<dbReference type="Gene3D" id="1.10.150.240">
    <property type="entry name" value="Putative phosphatase, domain 2"/>
    <property type="match status" value="1"/>
</dbReference>
<reference evidence="1 4" key="2">
    <citation type="submission" date="2021-04" db="EMBL/GenBank/DDBJ databases">
        <title>Whole genome sequence analysis of a thiophenic sulfur metabolizing bacteria.</title>
        <authorList>
            <person name="Akhtar N."/>
            <person name="Akram J."/>
            <person name="Aslam A."/>
        </authorList>
    </citation>
    <scope>NUCLEOTIDE SEQUENCE [LARGE SCALE GENOMIC DNA]</scope>
    <source>
        <strain evidence="1 4">3OW</strain>
    </source>
</reference>
<reference evidence="2 3" key="1">
    <citation type="submission" date="2018-12" db="EMBL/GenBank/DDBJ databases">
        <authorList>
            <consortium name="Pathogen Informatics"/>
        </authorList>
    </citation>
    <scope>NUCLEOTIDE SEQUENCE [LARGE SCALE GENOMIC DNA]</scope>
    <source>
        <strain evidence="2 3">NCTC10741</strain>
    </source>
</reference>